<proteinExistence type="predicted"/>
<accession>A0ABD2BDH1</accession>
<dbReference type="AlphaFoldDB" id="A0ABD2BDH1"/>
<reference evidence="1 2" key="1">
    <citation type="journal article" date="2024" name="Ann. Entomol. Soc. Am.">
        <title>Genomic analyses of the southern and eastern yellowjacket wasps (Hymenoptera: Vespidae) reveal evolutionary signatures of social life.</title>
        <authorList>
            <person name="Catto M.A."/>
            <person name="Caine P.B."/>
            <person name="Orr S.E."/>
            <person name="Hunt B.G."/>
            <person name="Goodisman M.A.D."/>
        </authorList>
    </citation>
    <scope>NUCLEOTIDE SEQUENCE [LARGE SCALE GENOMIC DNA]</scope>
    <source>
        <strain evidence="1">233</strain>
        <tissue evidence="1">Head and thorax</tissue>
    </source>
</reference>
<name>A0ABD2BDH1_VESSQ</name>
<organism evidence="1 2">
    <name type="scientific">Vespula squamosa</name>
    <name type="common">Southern yellow jacket</name>
    <name type="synonym">Wasp</name>
    <dbReference type="NCBI Taxonomy" id="30214"/>
    <lineage>
        <taxon>Eukaryota</taxon>
        <taxon>Metazoa</taxon>
        <taxon>Ecdysozoa</taxon>
        <taxon>Arthropoda</taxon>
        <taxon>Hexapoda</taxon>
        <taxon>Insecta</taxon>
        <taxon>Pterygota</taxon>
        <taxon>Neoptera</taxon>
        <taxon>Endopterygota</taxon>
        <taxon>Hymenoptera</taxon>
        <taxon>Apocrita</taxon>
        <taxon>Aculeata</taxon>
        <taxon>Vespoidea</taxon>
        <taxon>Vespidae</taxon>
        <taxon>Vespinae</taxon>
        <taxon>Vespula</taxon>
    </lineage>
</organism>
<protein>
    <submittedName>
        <fullName evidence="1">Uncharacterized protein</fullName>
    </submittedName>
</protein>
<gene>
    <name evidence="1" type="ORF">V1478_005123</name>
</gene>
<keyword evidence="2" id="KW-1185">Reference proteome</keyword>
<dbReference type="Proteomes" id="UP001607302">
    <property type="component" value="Unassembled WGS sequence"/>
</dbReference>
<evidence type="ECO:0000313" key="1">
    <source>
        <dbReference type="EMBL" id="KAL2730710.1"/>
    </source>
</evidence>
<comment type="caution">
    <text evidence="1">The sequence shown here is derived from an EMBL/GenBank/DDBJ whole genome shotgun (WGS) entry which is preliminary data.</text>
</comment>
<dbReference type="EMBL" id="JAUDFV010000110">
    <property type="protein sequence ID" value="KAL2730710.1"/>
    <property type="molecule type" value="Genomic_DNA"/>
</dbReference>
<evidence type="ECO:0000313" key="2">
    <source>
        <dbReference type="Proteomes" id="UP001607302"/>
    </source>
</evidence>
<sequence>MIGKYADNIVEPFWIFGRNKFFESTFLQIPMYSSSYGKLILGRLMSLIKSSDALFQIQYNYRKGRSSMDALRIVITKSETYFNNRKYLIRIKEENKKLDMIKNIPQNFIKGLDI</sequence>